<gene>
    <name evidence="1" type="ORF">CORC01_05120</name>
</gene>
<evidence type="ECO:0000313" key="2">
    <source>
        <dbReference type="Proteomes" id="UP000176998"/>
    </source>
</evidence>
<organism evidence="1 2">
    <name type="scientific">Colletotrichum orchidophilum</name>
    <dbReference type="NCBI Taxonomy" id="1209926"/>
    <lineage>
        <taxon>Eukaryota</taxon>
        <taxon>Fungi</taxon>
        <taxon>Dikarya</taxon>
        <taxon>Ascomycota</taxon>
        <taxon>Pezizomycotina</taxon>
        <taxon>Sordariomycetes</taxon>
        <taxon>Hypocreomycetidae</taxon>
        <taxon>Glomerellales</taxon>
        <taxon>Glomerellaceae</taxon>
        <taxon>Colletotrichum</taxon>
    </lineage>
</organism>
<accession>A0A1G4BDX7</accession>
<comment type="caution">
    <text evidence="1">The sequence shown here is derived from an EMBL/GenBank/DDBJ whole genome shotgun (WGS) entry which is preliminary data.</text>
</comment>
<sequence>MPNLAISTGHVSDDFPLCAFSIYRYLNYIGTAQSSTEAGTVPCSRGSGVSAVQSEAIQVHLRYRNMLSTRD</sequence>
<name>A0A1G4BDX7_9PEZI</name>
<dbReference type="EMBL" id="MJBS01000035">
    <property type="protein sequence ID" value="OHE99542.1"/>
    <property type="molecule type" value="Genomic_DNA"/>
</dbReference>
<protein>
    <submittedName>
        <fullName evidence="1">Uncharacterized protein</fullName>
    </submittedName>
</protein>
<reference evidence="1 2" key="1">
    <citation type="submission" date="2016-09" db="EMBL/GenBank/DDBJ databases">
        <authorList>
            <person name="Capua I."/>
            <person name="De Benedictis P."/>
            <person name="Joannis T."/>
            <person name="Lombin L.H."/>
            <person name="Cattoli G."/>
        </authorList>
    </citation>
    <scope>NUCLEOTIDE SEQUENCE [LARGE SCALE GENOMIC DNA]</scope>
    <source>
        <strain evidence="1 2">IMI 309357</strain>
    </source>
</reference>
<evidence type="ECO:0000313" key="1">
    <source>
        <dbReference type="EMBL" id="OHE99542.1"/>
    </source>
</evidence>
<proteinExistence type="predicted"/>
<dbReference type="AlphaFoldDB" id="A0A1G4BDX7"/>
<dbReference type="Proteomes" id="UP000176998">
    <property type="component" value="Unassembled WGS sequence"/>
</dbReference>
<dbReference type="RefSeq" id="XP_022476690.1">
    <property type="nucleotide sequence ID" value="XM_022616766.1"/>
</dbReference>
<dbReference type="GeneID" id="34558276"/>
<keyword evidence="2" id="KW-1185">Reference proteome</keyword>